<dbReference type="GO" id="GO:0005737">
    <property type="term" value="C:cytoplasm"/>
    <property type="evidence" value="ECO:0007669"/>
    <property type="project" value="UniProtKB-SubCell"/>
</dbReference>
<gene>
    <name evidence="1" type="primary">rpo4</name>
    <name evidence="1" type="synonym">rpoF</name>
    <name evidence="3" type="ORF">GCM10007116_15870</name>
    <name evidence="2" type="ORF">HS1genome_0194</name>
</gene>
<name>A0A348B0V3_9CREN</name>
<dbReference type="Pfam" id="PF03874">
    <property type="entry name" value="RNA_pol_Rpb4"/>
    <property type="match status" value="1"/>
</dbReference>
<keyword evidence="1" id="KW-0963">Cytoplasm</keyword>
<dbReference type="AlphaFoldDB" id="A0A348B0V3"/>
<reference evidence="3" key="1">
    <citation type="journal article" date="2014" name="Int. J. Syst. Evol. Microbiol.">
        <title>Complete genome sequence of Corynebacterium casei LMG S-19264T (=DSM 44701T), isolated from a smear-ripened cheese.</title>
        <authorList>
            <consortium name="US DOE Joint Genome Institute (JGI-PGF)"/>
            <person name="Walter F."/>
            <person name="Albersmeier A."/>
            <person name="Kalinowski J."/>
            <person name="Ruckert C."/>
        </authorList>
    </citation>
    <scope>NUCLEOTIDE SEQUENCE</scope>
    <source>
        <strain evidence="3">JCM 31740</strain>
    </source>
</reference>
<dbReference type="Gene3D" id="6.10.140.930">
    <property type="match status" value="1"/>
</dbReference>
<dbReference type="Proteomes" id="UP000616143">
    <property type="component" value="Unassembled WGS sequence"/>
</dbReference>
<reference evidence="2" key="3">
    <citation type="journal article" date="2019" name="BMC Res. Notes">
        <title>Complete genome sequence of the Sulfodiicoccus acidiphilus strain HS-1T, the first crenarchaeon that lacks polB3, isolated from an acidic hot spring in Ohwaku-dani, Hakone, Japan.</title>
        <authorList>
            <person name="Sakai H.D."/>
            <person name="Kurosawa N."/>
        </authorList>
    </citation>
    <scope>NUCLEOTIDE SEQUENCE</scope>
    <source>
        <strain evidence="2">HS-1</strain>
    </source>
</reference>
<protein>
    <recommendedName>
        <fullName evidence="1">DNA-directed RNA polymerase subunit Rpo4</fullName>
        <ecNumber evidence="1">2.7.7.6</ecNumber>
    </recommendedName>
    <alternativeName>
        <fullName evidence="1">DNA-directed RNA polymerase subunit F</fullName>
    </alternativeName>
</protein>
<dbReference type="InterPro" id="IPR010997">
    <property type="entry name" value="HRDC-like_sf"/>
</dbReference>
<keyword evidence="1" id="KW-0548">Nucleotidyltransferase</keyword>
<dbReference type="SUPFAM" id="SSF47819">
    <property type="entry name" value="HRDC-like"/>
    <property type="match status" value="1"/>
</dbReference>
<dbReference type="GO" id="GO:0000428">
    <property type="term" value="C:DNA-directed RNA polymerase complex"/>
    <property type="evidence" value="ECO:0007669"/>
    <property type="project" value="UniProtKB-KW"/>
</dbReference>
<keyword evidence="1 2" id="KW-0240">DNA-directed RNA polymerase</keyword>
<evidence type="ECO:0000313" key="3">
    <source>
        <dbReference type="EMBL" id="GGT99302.1"/>
    </source>
</evidence>
<dbReference type="GO" id="GO:0006352">
    <property type="term" value="P:DNA-templated transcription initiation"/>
    <property type="evidence" value="ECO:0007669"/>
    <property type="project" value="InterPro"/>
</dbReference>
<sequence>MAGKILGEVVKSGQTSTILQRTYEYLNSVSKCSAEDASKIVEELDGLLSKEETKVMIASICPKTHEELRTLLTLEGKTYTTEELDRVLEIVRKYVKS</sequence>
<evidence type="ECO:0000313" key="2">
    <source>
        <dbReference type="EMBL" id="BBD71805.1"/>
    </source>
</evidence>
<dbReference type="Gene3D" id="1.10.150.80">
    <property type="entry name" value="HRDC domain"/>
    <property type="match status" value="1"/>
</dbReference>
<evidence type="ECO:0000313" key="4">
    <source>
        <dbReference type="Proteomes" id="UP000276741"/>
    </source>
</evidence>
<reference evidence="4" key="2">
    <citation type="submission" date="2018-04" db="EMBL/GenBank/DDBJ databases">
        <title>Complete genome sequence of Sulfodiicoccus acidiphilus strain HS-1.</title>
        <authorList>
            <person name="Sakai H.D."/>
            <person name="Kurosawa N."/>
        </authorList>
    </citation>
    <scope>NUCLEOTIDE SEQUENCE [LARGE SCALE GENOMIC DNA]</scope>
    <source>
        <strain evidence="4">HS-1</strain>
    </source>
</reference>
<keyword evidence="1" id="KW-0808">Transferase</keyword>
<dbReference type="PANTHER" id="PTHR39646">
    <property type="entry name" value="RNA POLYMERASE RPB4"/>
    <property type="match status" value="1"/>
</dbReference>
<reference evidence="3" key="4">
    <citation type="submission" date="2020-09" db="EMBL/GenBank/DDBJ databases">
        <authorList>
            <person name="Sun Q."/>
            <person name="Ohkuma M."/>
        </authorList>
    </citation>
    <scope>NUCLEOTIDE SEQUENCE</scope>
    <source>
        <strain evidence="3">JCM 31740</strain>
    </source>
</reference>
<dbReference type="GO" id="GO:0003899">
    <property type="term" value="F:DNA-directed RNA polymerase activity"/>
    <property type="evidence" value="ECO:0007669"/>
    <property type="project" value="UniProtKB-UniRule"/>
</dbReference>
<comment type="similarity">
    <text evidence="1">Belongs to the eukaryotic RPB4 RNA polymerase subunit family.</text>
</comment>
<dbReference type="HAMAP" id="MF_00864">
    <property type="entry name" value="RNApol_arch_Rpo4"/>
    <property type="match status" value="1"/>
</dbReference>
<comment type="subcellular location">
    <subcellularLocation>
        <location evidence="1">Cytoplasm</location>
    </subcellularLocation>
</comment>
<organism evidence="2 4">
    <name type="scientific">Sulfodiicoccus acidiphilus</name>
    <dbReference type="NCBI Taxonomy" id="1670455"/>
    <lineage>
        <taxon>Archaea</taxon>
        <taxon>Thermoproteota</taxon>
        <taxon>Thermoprotei</taxon>
        <taxon>Sulfolobales</taxon>
        <taxon>Sulfolobaceae</taxon>
        <taxon>Sulfodiicoccus</taxon>
    </lineage>
</organism>
<dbReference type="Proteomes" id="UP000276741">
    <property type="component" value="Chromosome"/>
</dbReference>
<keyword evidence="4" id="KW-1185">Reference proteome</keyword>
<dbReference type="KEGG" id="sacd:HS1genome_0194"/>
<keyword evidence="1" id="KW-0804">Transcription</keyword>
<comment type="catalytic activity">
    <reaction evidence="1">
        <text>RNA(n) + a ribonucleoside 5'-triphosphate = RNA(n+1) + diphosphate</text>
        <dbReference type="Rhea" id="RHEA:21248"/>
        <dbReference type="Rhea" id="RHEA-COMP:14527"/>
        <dbReference type="Rhea" id="RHEA-COMP:17342"/>
        <dbReference type="ChEBI" id="CHEBI:33019"/>
        <dbReference type="ChEBI" id="CHEBI:61557"/>
        <dbReference type="ChEBI" id="CHEBI:140395"/>
        <dbReference type="EC" id="2.7.7.6"/>
    </reaction>
</comment>
<accession>A0A348B0V3</accession>
<dbReference type="EC" id="2.7.7.6" evidence="1"/>
<proteinExistence type="inferred from homology"/>
<dbReference type="InterPro" id="IPR044876">
    <property type="entry name" value="HRDC_dom_sf"/>
</dbReference>
<dbReference type="EMBL" id="AP018553">
    <property type="protein sequence ID" value="BBD71805.1"/>
    <property type="molecule type" value="Genomic_DNA"/>
</dbReference>
<dbReference type="InterPro" id="IPR005574">
    <property type="entry name" value="Rpb4/RPC9"/>
</dbReference>
<dbReference type="GO" id="GO:0000166">
    <property type="term" value="F:nucleotide binding"/>
    <property type="evidence" value="ECO:0007669"/>
    <property type="project" value="InterPro"/>
</dbReference>
<comment type="function">
    <text evidence="1">DNA-dependent RNA polymerase (RNAP) catalyzes the transcription of DNA into RNA using the four ribonucleoside triphosphates as substrates. This subunit is less well bound than the others.</text>
</comment>
<dbReference type="EMBL" id="BMQS01000014">
    <property type="protein sequence ID" value="GGT99302.1"/>
    <property type="molecule type" value="Genomic_DNA"/>
</dbReference>
<comment type="subunit">
    <text evidence="1">Part of the RNA polymerase complex. Forms a stalk with Rpo7 that extends from the main structure.</text>
</comment>
<dbReference type="InterPro" id="IPR010924">
    <property type="entry name" value="Rpo4"/>
</dbReference>
<dbReference type="PANTHER" id="PTHR39646:SF1">
    <property type="entry name" value="DNA-DIRECTED RNA POLYMERASE SUBUNIT RPO4"/>
    <property type="match status" value="1"/>
</dbReference>
<dbReference type="PIRSF" id="PIRSF005053">
    <property type="entry name" value="RNA_pol_F_arch"/>
    <property type="match status" value="1"/>
</dbReference>
<evidence type="ECO:0000256" key="1">
    <source>
        <dbReference type="HAMAP-Rule" id="MF_00864"/>
    </source>
</evidence>